<evidence type="ECO:0000313" key="1">
    <source>
        <dbReference type="EMBL" id="CAJ0566508.1"/>
    </source>
</evidence>
<accession>A0AA36CDM3</accession>
<comment type="caution">
    <text evidence="1">The sequence shown here is derived from an EMBL/GenBank/DDBJ whole genome shotgun (WGS) entry which is preliminary data.</text>
</comment>
<protein>
    <submittedName>
        <fullName evidence="1">Uncharacterized protein</fullName>
    </submittedName>
</protein>
<gene>
    <name evidence="1" type="ORF">MSPICULIGERA_LOCUS5107</name>
</gene>
<dbReference type="Proteomes" id="UP001177023">
    <property type="component" value="Unassembled WGS sequence"/>
</dbReference>
<feature type="non-terminal residue" evidence="1">
    <location>
        <position position="131"/>
    </location>
</feature>
<dbReference type="EMBL" id="CATQJA010001262">
    <property type="protein sequence ID" value="CAJ0566508.1"/>
    <property type="molecule type" value="Genomic_DNA"/>
</dbReference>
<keyword evidence="2" id="KW-1185">Reference proteome</keyword>
<name>A0AA36CDM3_9BILA</name>
<evidence type="ECO:0000313" key="2">
    <source>
        <dbReference type="Proteomes" id="UP001177023"/>
    </source>
</evidence>
<sequence length="131" mass="15499">MASQKHWIPFNLFLNVRYRRSEQNFRPLTPRERVEVVTLLLNSNLRCRMTQKELTQPQIRWDTCPVDVQAHSSKVFLQGPRRTQEMPSSMGVPLDVYYRLFHEFDTQCSYDPVIRSAGYNYPQDAVEICIC</sequence>
<proteinExistence type="predicted"/>
<organism evidence="1 2">
    <name type="scientific">Mesorhabditis spiculigera</name>
    <dbReference type="NCBI Taxonomy" id="96644"/>
    <lineage>
        <taxon>Eukaryota</taxon>
        <taxon>Metazoa</taxon>
        <taxon>Ecdysozoa</taxon>
        <taxon>Nematoda</taxon>
        <taxon>Chromadorea</taxon>
        <taxon>Rhabditida</taxon>
        <taxon>Rhabditina</taxon>
        <taxon>Rhabditomorpha</taxon>
        <taxon>Rhabditoidea</taxon>
        <taxon>Rhabditidae</taxon>
        <taxon>Mesorhabditinae</taxon>
        <taxon>Mesorhabditis</taxon>
    </lineage>
</organism>
<dbReference type="AlphaFoldDB" id="A0AA36CDM3"/>
<reference evidence="1" key="1">
    <citation type="submission" date="2023-06" db="EMBL/GenBank/DDBJ databases">
        <authorList>
            <person name="Delattre M."/>
        </authorList>
    </citation>
    <scope>NUCLEOTIDE SEQUENCE</scope>
    <source>
        <strain evidence="1">AF72</strain>
    </source>
</reference>